<comment type="caution">
    <text evidence="1">The sequence shown here is derived from an EMBL/GenBank/DDBJ whole genome shotgun (WGS) entry which is preliminary data.</text>
</comment>
<dbReference type="PROSITE" id="PS51257">
    <property type="entry name" value="PROKAR_LIPOPROTEIN"/>
    <property type="match status" value="1"/>
</dbReference>
<organism evidence="1 2">
    <name type="scientific">Jiella mangrovi</name>
    <dbReference type="NCBI Taxonomy" id="2821407"/>
    <lineage>
        <taxon>Bacteria</taxon>
        <taxon>Pseudomonadati</taxon>
        <taxon>Pseudomonadota</taxon>
        <taxon>Alphaproteobacteria</taxon>
        <taxon>Hyphomicrobiales</taxon>
        <taxon>Aurantimonadaceae</taxon>
        <taxon>Jiella</taxon>
    </lineage>
</organism>
<evidence type="ECO:0000313" key="1">
    <source>
        <dbReference type="EMBL" id="MBP0615512.1"/>
    </source>
</evidence>
<gene>
    <name evidence="1" type="ORF">J6595_07965</name>
</gene>
<dbReference type="Proteomes" id="UP000678276">
    <property type="component" value="Unassembled WGS sequence"/>
</dbReference>
<keyword evidence="2" id="KW-1185">Reference proteome</keyword>
<name>A0ABS4BFH9_9HYPH</name>
<evidence type="ECO:0000313" key="2">
    <source>
        <dbReference type="Proteomes" id="UP000678276"/>
    </source>
</evidence>
<reference evidence="1 2" key="1">
    <citation type="submission" date="2021-04" db="EMBL/GenBank/DDBJ databases">
        <title>Whole genome sequence of Jiella sp. KSK16Y-1.</title>
        <authorList>
            <person name="Tuo L."/>
        </authorList>
    </citation>
    <scope>NUCLEOTIDE SEQUENCE [LARGE SCALE GENOMIC DNA]</scope>
    <source>
        <strain evidence="1 2">KSK16Y-1</strain>
    </source>
</reference>
<proteinExistence type="predicted"/>
<dbReference type="EMBL" id="JAGJCF010000004">
    <property type="protein sequence ID" value="MBP0615512.1"/>
    <property type="molecule type" value="Genomic_DNA"/>
</dbReference>
<accession>A0ABS4BFH9</accession>
<protein>
    <submittedName>
        <fullName evidence="1">Uncharacterized protein</fullName>
    </submittedName>
</protein>
<sequence length="202" mass="21640">MRMMAFAAILIPLTSGLSGCMTGGVEEAMDVEAPVDDAHCQSLLIRPGELVYAQCRLAMRKTYLNDYNARKTVIQRQYGPVNEAVDTALRGDAFCNYDESVKQVTSGLSDDVVAQNAYQTCANTRQELDAAFAAWTGQPAEVLAELERPMVLDQNRAAVAEARVVIKGPPGSVLVTESEVAVQNAPGAMPPAEIVPQAPIAQ</sequence>